<reference evidence="11 12" key="1">
    <citation type="submission" date="2016-11" db="EMBL/GenBank/DDBJ databases">
        <title>Trade-off between light-utilization and light-protection in marine flavobacteria.</title>
        <authorList>
            <person name="Kumagai Y."/>
        </authorList>
    </citation>
    <scope>NUCLEOTIDE SEQUENCE [LARGE SCALE GENOMIC DNA]</scope>
    <source>
        <strain evidence="11 12">NBRC 107741</strain>
    </source>
</reference>
<accession>A0A2S7KMH4</accession>
<dbReference type="InterPro" id="IPR049278">
    <property type="entry name" value="MS_channel_C"/>
</dbReference>
<proteinExistence type="inferred from homology"/>
<dbReference type="Pfam" id="PF21082">
    <property type="entry name" value="MS_channel_3rd"/>
    <property type="match status" value="1"/>
</dbReference>
<dbReference type="EMBL" id="MQUB01000001">
    <property type="protein sequence ID" value="PQB03835.1"/>
    <property type="molecule type" value="Genomic_DNA"/>
</dbReference>
<organism evidence="11 12">
    <name type="scientific">Aureitalea marina</name>
    <dbReference type="NCBI Taxonomy" id="930804"/>
    <lineage>
        <taxon>Bacteria</taxon>
        <taxon>Pseudomonadati</taxon>
        <taxon>Bacteroidota</taxon>
        <taxon>Flavobacteriia</taxon>
        <taxon>Flavobacteriales</taxon>
        <taxon>Flavobacteriaceae</taxon>
        <taxon>Aureitalea</taxon>
    </lineage>
</organism>
<dbReference type="InterPro" id="IPR006685">
    <property type="entry name" value="MscS_channel_2nd"/>
</dbReference>
<comment type="similarity">
    <text evidence="2">Belongs to the MscS (TC 1.A.23) family.</text>
</comment>
<evidence type="ECO:0000256" key="3">
    <source>
        <dbReference type="ARBA" id="ARBA00022475"/>
    </source>
</evidence>
<dbReference type="InterPro" id="IPR011066">
    <property type="entry name" value="MscS_channel_C_sf"/>
</dbReference>
<dbReference type="Pfam" id="PF00924">
    <property type="entry name" value="MS_channel_2nd"/>
    <property type="match status" value="1"/>
</dbReference>
<evidence type="ECO:0000256" key="2">
    <source>
        <dbReference type="ARBA" id="ARBA00008017"/>
    </source>
</evidence>
<dbReference type="Gene3D" id="3.30.70.100">
    <property type="match status" value="1"/>
</dbReference>
<feature type="domain" description="Mechanosensitive ion channel MscS" evidence="8">
    <location>
        <begin position="126"/>
        <end position="191"/>
    </location>
</feature>
<dbReference type="PANTHER" id="PTHR30347">
    <property type="entry name" value="POTASSIUM CHANNEL RELATED"/>
    <property type="match status" value="1"/>
</dbReference>
<dbReference type="SUPFAM" id="SSF82861">
    <property type="entry name" value="Mechanosensitive channel protein MscS (YggB), transmembrane region"/>
    <property type="match status" value="1"/>
</dbReference>
<evidence type="ECO:0000313" key="12">
    <source>
        <dbReference type="Proteomes" id="UP000239800"/>
    </source>
</evidence>
<feature type="domain" description="Mechanosensitive ion channel transmembrane helices 2/3" evidence="10">
    <location>
        <begin position="85"/>
        <end position="124"/>
    </location>
</feature>
<dbReference type="AlphaFoldDB" id="A0A2S7KMH4"/>
<dbReference type="GO" id="GO:0008381">
    <property type="term" value="F:mechanosensitive monoatomic ion channel activity"/>
    <property type="evidence" value="ECO:0007669"/>
    <property type="project" value="UniProtKB-ARBA"/>
</dbReference>
<evidence type="ECO:0000256" key="5">
    <source>
        <dbReference type="ARBA" id="ARBA00022989"/>
    </source>
</evidence>
<evidence type="ECO:0000256" key="1">
    <source>
        <dbReference type="ARBA" id="ARBA00004651"/>
    </source>
</evidence>
<keyword evidence="4 7" id="KW-0812">Transmembrane</keyword>
<dbReference type="OrthoDB" id="9809206at2"/>
<keyword evidence="3" id="KW-1003">Cell membrane</keyword>
<feature type="transmembrane region" description="Helical" evidence="7">
    <location>
        <begin position="40"/>
        <end position="63"/>
    </location>
</feature>
<keyword evidence="12" id="KW-1185">Reference proteome</keyword>
<keyword evidence="6 7" id="KW-0472">Membrane</keyword>
<dbReference type="Pfam" id="PF21088">
    <property type="entry name" value="MS_channel_1st"/>
    <property type="match status" value="1"/>
</dbReference>
<protein>
    <submittedName>
        <fullName evidence="11">Mechanosensitive ion channel protein MscS</fullName>
    </submittedName>
</protein>
<evidence type="ECO:0000259" key="8">
    <source>
        <dbReference type="Pfam" id="PF00924"/>
    </source>
</evidence>
<gene>
    <name evidence="11" type="ORF">BST85_02150</name>
</gene>
<sequence length="299" mass="34034">MFQQELGDKLENVTDSVWTSIQEFLNIGFHFGEGENKVDLTIGTLLVVVVSFLLTHVVLQWIRKLTTRNRDEIDTLKFMTIFRFVRYVVFVLVFFIILSYTGINVTPFLAASAALLVGVGLALQELFQDVIGGVVLMLDKSIGIGDVVEVDGKVGKVIEINLRSTRALTRDDKVLIVPNHMFIRNSIFNYTQNHQATREKVRVGVAYGSDTRLVKELLLESVQGLPNVARFPTPMVLFEDFGDSALIFTVYYFVEDSFITPRTGSNIRFRIDELFREHDIKIPFPQRDVHLFQPPKLSD</sequence>
<evidence type="ECO:0000256" key="6">
    <source>
        <dbReference type="ARBA" id="ARBA00023136"/>
    </source>
</evidence>
<dbReference type="InterPro" id="IPR023408">
    <property type="entry name" value="MscS_beta-dom_sf"/>
</dbReference>
<feature type="domain" description="Mechanosensitive ion channel MscS C-terminal" evidence="9">
    <location>
        <begin position="200"/>
        <end position="282"/>
    </location>
</feature>
<dbReference type="RefSeq" id="WP_104811758.1">
    <property type="nucleotide sequence ID" value="NZ_MQUB01000001.1"/>
</dbReference>
<name>A0A2S7KMH4_9FLAO</name>
<evidence type="ECO:0000313" key="11">
    <source>
        <dbReference type="EMBL" id="PQB03835.1"/>
    </source>
</evidence>
<evidence type="ECO:0000256" key="7">
    <source>
        <dbReference type="SAM" id="Phobius"/>
    </source>
</evidence>
<dbReference type="InterPro" id="IPR010920">
    <property type="entry name" value="LSM_dom_sf"/>
</dbReference>
<dbReference type="SUPFAM" id="SSF82689">
    <property type="entry name" value="Mechanosensitive channel protein MscS (YggB), C-terminal domain"/>
    <property type="match status" value="1"/>
</dbReference>
<keyword evidence="5 7" id="KW-1133">Transmembrane helix</keyword>
<dbReference type="InterPro" id="IPR011014">
    <property type="entry name" value="MscS_channel_TM-2"/>
</dbReference>
<dbReference type="Gene3D" id="1.10.287.1260">
    <property type="match status" value="1"/>
</dbReference>
<feature type="transmembrane region" description="Helical" evidence="7">
    <location>
        <begin position="84"/>
        <end position="103"/>
    </location>
</feature>
<comment type="subcellular location">
    <subcellularLocation>
        <location evidence="1">Cell membrane</location>
        <topology evidence="1">Multi-pass membrane protein</topology>
    </subcellularLocation>
</comment>
<dbReference type="InterPro" id="IPR049142">
    <property type="entry name" value="MS_channel_1st"/>
</dbReference>
<evidence type="ECO:0000256" key="4">
    <source>
        <dbReference type="ARBA" id="ARBA00022692"/>
    </source>
</evidence>
<dbReference type="GO" id="GO:0005886">
    <property type="term" value="C:plasma membrane"/>
    <property type="evidence" value="ECO:0007669"/>
    <property type="project" value="UniProtKB-SubCell"/>
</dbReference>
<dbReference type="Proteomes" id="UP000239800">
    <property type="component" value="Unassembled WGS sequence"/>
</dbReference>
<comment type="caution">
    <text evidence="11">The sequence shown here is derived from an EMBL/GenBank/DDBJ whole genome shotgun (WGS) entry which is preliminary data.</text>
</comment>
<dbReference type="InterPro" id="IPR052702">
    <property type="entry name" value="MscS-like_channel"/>
</dbReference>
<evidence type="ECO:0000259" key="9">
    <source>
        <dbReference type="Pfam" id="PF21082"/>
    </source>
</evidence>
<dbReference type="PANTHER" id="PTHR30347:SF1">
    <property type="entry name" value="MECHANOSENSITIVE CHANNEL MSCK"/>
    <property type="match status" value="1"/>
</dbReference>
<dbReference type="SUPFAM" id="SSF50182">
    <property type="entry name" value="Sm-like ribonucleoproteins"/>
    <property type="match status" value="1"/>
</dbReference>
<dbReference type="Gene3D" id="2.30.30.60">
    <property type="match status" value="1"/>
</dbReference>
<evidence type="ECO:0000259" key="10">
    <source>
        <dbReference type="Pfam" id="PF21088"/>
    </source>
</evidence>